<dbReference type="AlphaFoldDB" id="A0AAN6W0N5"/>
<evidence type="ECO:0000313" key="6">
    <source>
        <dbReference type="EMBL" id="KAK4172708.1"/>
    </source>
</evidence>
<dbReference type="EMBL" id="MU866399">
    <property type="protein sequence ID" value="KAK4172708.1"/>
    <property type="molecule type" value="Genomic_DNA"/>
</dbReference>
<evidence type="ECO:0000256" key="2">
    <source>
        <dbReference type="ARBA" id="ARBA00023134"/>
    </source>
</evidence>
<dbReference type="GO" id="GO:0005874">
    <property type="term" value="C:microtubule"/>
    <property type="evidence" value="ECO:0007669"/>
    <property type="project" value="TreeGrafter"/>
</dbReference>
<dbReference type="InterPro" id="IPR020850">
    <property type="entry name" value="GED_dom"/>
</dbReference>
<dbReference type="InterPro" id="IPR001401">
    <property type="entry name" value="Dynamin_GTPase"/>
</dbReference>
<evidence type="ECO:0000259" key="4">
    <source>
        <dbReference type="PROSITE" id="PS51388"/>
    </source>
</evidence>
<keyword evidence="1" id="KW-0547">Nucleotide-binding</keyword>
<dbReference type="Gene3D" id="3.40.50.300">
    <property type="entry name" value="P-loop containing nucleotide triphosphate hydrolases"/>
    <property type="match status" value="1"/>
</dbReference>
<keyword evidence="2" id="KW-0342">GTP-binding</keyword>
<evidence type="ECO:0000256" key="1">
    <source>
        <dbReference type="ARBA" id="ARBA00022741"/>
    </source>
</evidence>
<dbReference type="GO" id="GO:0003924">
    <property type="term" value="F:GTPase activity"/>
    <property type="evidence" value="ECO:0007669"/>
    <property type="project" value="InterPro"/>
</dbReference>
<reference evidence="6" key="2">
    <citation type="submission" date="2023-05" db="EMBL/GenBank/DDBJ databases">
        <authorList>
            <consortium name="Lawrence Berkeley National Laboratory"/>
            <person name="Steindorff A."/>
            <person name="Hensen N."/>
            <person name="Bonometti L."/>
            <person name="Westerberg I."/>
            <person name="Brannstrom I.O."/>
            <person name="Guillou S."/>
            <person name="Cros-Aarteil S."/>
            <person name="Calhoun S."/>
            <person name="Haridas S."/>
            <person name="Kuo A."/>
            <person name="Mondo S."/>
            <person name="Pangilinan J."/>
            <person name="Riley R."/>
            <person name="Labutti K."/>
            <person name="Andreopoulos B."/>
            <person name="Lipzen A."/>
            <person name="Chen C."/>
            <person name="Yanf M."/>
            <person name="Daum C."/>
            <person name="Ng V."/>
            <person name="Clum A."/>
            <person name="Ohm R."/>
            <person name="Martin F."/>
            <person name="Silar P."/>
            <person name="Natvig D."/>
            <person name="Lalanne C."/>
            <person name="Gautier V."/>
            <person name="Ament-Velasquez S.L."/>
            <person name="Kruys A."/>
            <person name="Hutchinson M.I."/>
            <person name="Powell A.J."/>
            <person name="Barry K."/>
            <person name="Miller A.N."/>
            <person name="Grigoriev I.V."/>
            <person name="Debuchy R."/>
            <person name="Gladieux P."/>
            <person name="Thoren M.H."/>
            <person name="Johannesson H."/>
        </authorList>
    </citation>
    <scope>NUCLEOTIDE SEQUENCE</scope>
    <source>
        <strain evidence="6">CBS 892.96</strain>
    </source>
</reference>
<dbReference type="Proteomes" id="UP001302321">
    <property type="component" value="Unassembled WGS sequence"/>
</dbReference>
<dbReference type="InterPro" id="IPR022812">
    <property type="entry name" value="Dynamin"/>
</dbReference>
<dbReference type="Pfam" id="PF00350">
    <property type="entry name" value="Dynamin_N"/>
    <property type="match status" value="1"/>
</dbReference>
<dbReference type="PROSITE" id="PS51388">
    <property type="entry name" value="GED"/>
    <property type="match status" value="1"/>
</dbReference>
<reference evidence="6" key="1">
    <citation type="journal article" date="2023" name="Mol. Phylogenet. Evol.">
        <title>Genome-scale phylogeny and comparative genomics of the fungal order Sordariales.</title>
        <authorList>
            <person name="Hensen N."/>
            <person name="Bonometti L."/>
            <person name="Westerberg I."/>
            <person name="Brannstrom I.O."/>
            <person name="Guillou S."/>
            <person name="Cros-Aarteil S."/>
            <person name="Calhoun S."/>
            <person name="Haridas S."/>
            <person name="Kuo A."/>
            <person name="Mondo S."/>
            <person name="Pangilinan J."/>
            <person name="Riley R."/>
            <person name="LaButti K."/>
            <person name="Andreopoulos B."/>
            <person name="Lipzen A."/>
            <person name="Chen C."/>
            <person name="Yan M."/>
            <person name="Daum C."/>
            <person name="Ng V."/>
            <person name="Clum A."/>
            <person name="Steindorff A."/>
            <person name="Ohm R.A."/>
            <person name="Martin F."/>
            <person name="Silar P."/>
            <person name="Natvig D.O."/>
            <person name="Lalanne C."/>
            <person name="Gautier V."/>
            <person name="Ament-Velasquez S.L."/>
            <person name="Kruys A."/>
            <person name="Hutchinson M.I."/>
            <person name="Powell A.J."/>
            <person name="Barry K."/>
            <person name="Miller A.N."/>
            <person name="Grigoriev I.V."/>
            <person name="Debuchy R."/>
            <person name="Gladieux P."/>
            <person name="Hiltunen Thoren M."/>
            <person name="Johannesson H."/>
        </authorList>
    </citation>
    <scope>NUCLEOTIDE SEQUENCE</scope>
    <source>
        <strain evidence="6">CBS 892.96</strain>
    </source>
</reference>
<dbReference type="GO" id="GO:0008017">
    <property type="term" value="F:microtubule binding"/>
    <property type="evidence" value="ECO:0007669"/>
    <property type="project" value="TreeGrafter"/>
</dbReference>
<dbReference type="GO" id="GO:0000266">
    <property type="term" value="P:mitochondrial fission"/>
    <property type="evidence" value="ECO:0007669"/>
    <property type="project" value="TreeGrafter"/>
</dbReference>
<proteinExistence type="predicted"/>
<dbReference type="PANTHER" id="PTHR11566">
    <property type="entry name" value="DYNAMIN"/>
    <property type="match status" value="1"/>
</dbReference>
<dbReference type="SUPFAM" id="SSF52540">
    <property type="entry name" value="P-loop containing nucleoside triphosphate hydrolases"/>
    <property type="match status" value="1"/>
</dbReference>
<dbReference type="GO" id="GO:0006897">
    <property type="term" value="P:endocytosis"/>
    <property type="evidence" value="ECO:0007669"/>
    <property type="project" value="TreeGrafter"/>
</dbReference>
<sequence length="719" mass="81142">MGSTFKEQESGFTDENILISHDRLFKIDQLRTRNIGKYLPLPQLVAVGDQSSGKSSLLETVTGIPFPRGQELCTRYATQITHRRDNDSFIAVSIIPKPWASAEHKESVEAYSRQMNDTAQLQAEFPAILDEVNICMGIRTPRNPTGQYTFSEDVLKIEKCGPNEDYLTVIDVPGIFRTMTEGITTENDKAMVRNMVIEYIKDPRTIILAVLPANVDVATQEILALAEQYDKAGERTLGVLTKPDLLKERSAKASVCALVLGNRKPLNLGYYIVRNRGGDDDEDDSELSNREDLFRQHPWCNLPDERVGVGALRVRLRDLLGEITDQAFPIIRTELRDMLVESKAQLDALGASRKTSGEQRQYLAAIAAKFQELVRAALDADYSRSKAFKDGELRLITAIVSATECFDLTFKRLSSTYLFVKQEGLGEDDEALEGPASFTNVDSSAYPELGDLMVKDWSTKPPMNGIMGWLETIHRDSRGITLGNVSPAMLASAFRGQSIKWETITKQYLSLTILAVHKFIIKALYNVCRCPIVHQRIAGSLVSELISSYEKAMKQAMLLVEVETQRKPYTLNHYFNDNMQKTRALKMKNQLMPHVESIAMDHPLRENPEVCQYVRPEKILSVVENKGNAEYAREEIHDTLRAYYKVAAKRFVDYVYYLAVDHCLLSGPDSPLLLFSEKWVLGLDDRKLASIAGENQQITDRRAKLEKKVRDLKEAIEIL</sequence>
<feature type="domain" description="Dynamin-type G" evidence="5">
    <location>
        <begin position="38"/>
        <end position="329"/>
    </location>
</feature>
<dbReference type="InterPro" id="IPR000375">
    <property type="entry name" value="Dynamin_stalk"/>
</dbReference>
<dbReference type="SMART" id="SM00053">
    <property type="entry name" value="DYNc"/>
    <property type="match status" value="1"/>
</dbReference>
<dbReference type="InterPro" id="IPR045063">
    <property type="entry name" value="Dynamin_N"/>
</dbReference>
<keyword evidence="7" id="KW-1185">Reference proteome</keyword>
<keyword evidence="6" id="KW-0378">Hydrolase</keyword>
<dbReference type="InterPro" id="IPR030381">
    <property type="entry name" value="G_DYNAMIN_dom"/>
</dbReference>
<dbReference type="FunFam" id="3.40.50.300:FF:001425">
    <property type="entry name" value="Dynamin GTPase, putative"/>
    <property type="match status" value="1"/>
</dbReference>
<dbReference type="InterPro" id="IPR027417">
    <property type="entry name" value="P-loop_NTPase"/>
</dbReference>
<dbReference type="GO" id="GO:0016559">
    <property type="term" value="P:peroxisome fission"/>
    <property type="evidence" value="ECO:0007669"/>
    <property type="project" value="TreeGrafter"/>
</dbReference>
<dbReference type="GO" id="GO:0048312">
    <property type="term" value="P:intracellular distribution of mitochondria"/>
    <property type="evidence" value="ECO:0007669"/>
    <property type="project" value="TreeGrafter"/>
</dbReference>
<feature type="coiled-coil region" evidence="3">
    <location>
        <begin position="688"/>
        <end position="715"/>
    </location>
</feature>
<dbReference type="Pfam" id="PF01031">
    <property type="entry name" value="Dynamin_M"/>
    <property type="match status" value="1"/>
</dbReference>
<evidence type="ECO:0000259" key="5">
    <source>
        <dbReference type="PROSITE" id="PS51718"/>
    </source>
</evidence>
<feature type="domain" description="GED" evidence="4">
    <location>
        <begin position="633"/>
        <end position="719"/>
    </location>
</feature>
<dbReference type="PRINTS" id="PR00195">
    <property type="entry name" value="DYNAMIN"/>
</dbReference>
<dbReference type="GO" id="GO:0005739">
    <property type="term" value="C:mitochondrion"/>
    <property type="evidence" value="ECO:0007669"/>
    <property type="project" value="TreeGrafter"/>
</dbReference>
<evidence type="ECO:0000313" key="7">
    <source>
        <dbReference type="Proteomes" id="UP001302321"/>
    </source>
</evidence>
<dbReference type="GO" id="GO:0005525">
    <property type="term" value="F:GTP binding"/>
    <property type="evidence" value="ECO:0007669"/>
    <property type="project" value="InterPro"/>
</dbReference>
<name>A0AAN6W0N5_9PEZI</name>
<comment type="caution">
    <text evidence="6">The sequence shown here is derived from an EMBL/GenBank/DDBJ whole genome shotgun (WGS) entry which is preliminary data.</text>
</comment>
<dbReference type="Gene3D" id="1.20.120.1240">
    <property type="entry name" value="Dynamin, middle domain"/>
    <property type="match status" value="1"/>
</dbReference>
<organism evidence="6 7">
    <name type="scientific">Triangularia setosa</name>
    <dbReference type="NCBI Taxonomy" id="2587417"/>
    <lineage>
        <taxon>Eukaryota</taxon>
        <taxon>Fungi</taxon>
        <taxon>Dikarya</taxon>
        <taxon>Ascomycota</taxon>
        <taxon>Pezizomycotina</taxon>
        <taxon>Sordariomycetes</taxon>
        <taxon>Sordariomycetidae</taxon>
        <taxon>Sordariales</taxon>
        <taxon>Podosporaceae</taxon>
        <taxon>Triangularia</taxon>
    </lineage>
</organism>
<dbReference type="CDD" id="cd08771">
    <property type="entry name" value="DLP_1"/>
    <property type="match status" value="1"/>
</dbReference>
<gene>
    <name evidence="6" type="ORF">QBC36DRAFT_337245</name>
</gene>
<keyword evidence="3" id="KW-0175">Coiled coil</keyword>
<accession>A0AAN6W0N5</accession>
<protein>
    <submittedName>
        <fullName evidence="6">P-loop containing nucleoside triphosphate hydrolase protein</fullName>
    </submittedName>
</protein>
<dbReference type="PROSITE" id="PS51718">
    <property type="entry name" value="G_DYNAMIN_2"/>
    <property type="match status" value="1"/>
</dbReference>
<evidence type="ECO:0000256" key="3">
    <source>
        <dbReference type="SAM" id="Coils"/>
    </source>
</evidence>
<dbReference type="PANTHER" id="PTHR11566:SF215">
    <property type="entry name" value="DYNAMIN GTPASE"/>
    <property type="match status" value="1"/>
</dbReference>
<dbReference type="GO" id="GO:0016020">
    <property type="term" value="C:membrane"/>
    <property type="evidence" value="ECO:0007669"/>
    <property type="project" value="TreeGrafter"/>
</dbReference>